<reference evidence="3 4" key="1">
    <citation type="journal article" date="2024" name="J. Plant Pathol.">
        <title>Sequence and assembly of the genome of Seiridium unicorne, isolate CBS 538.82, causal agent of cypress canker disease.</title>
        <authorList>
            <person name="Scali E."/>
            <person name="Rocca G.D."/>
            <person name="Danti R."/>
            <person name="Garbelotto M."/>
            <person name="Barberini S."/>
            <person name="Baroncelli R."/>
            <person name="Emiliani G."/>
        </authorList>
    </citation>
    <scope>NUCLEOTIDE SEQUENCE [LARGE SCALE GENOMIC DNA]</scope>
    <source>
        <strain evidence="3 4">BM-138-508</strain>
    </source>
</reference>
<feature type="compositionally biased region" description="Basic and acidic residues" evidence="2">
    <location>
        <begin position="436"/>
        <end position="451"/>
    </location>
</feature>
<sequence length="725" mass="80174">MGNGESSSGLVGQEAMSYGPARLIVIGDIRHNRAGRAVWRTEEAVSEQLYAVTILFYTYAVTMAPEAANQKRKRGRPANASRDDEGASQSQLTLTANGAIALSLHAGGLESGEEESRPKKRGRKAKGAPEPQSEPEPEVSNREEQTQKRKRGRPSLSQGTKKVHAAGKEDPPVEQSMPRKRGRPAAPSQEAPEADGEDLSAIAQNKAPKKRGRPSLNQSKDALQDAPPVEILQPKKRGRPPRQAEAGEDTTEVAEEADDENEGNSSLLRCSGRERRKIGEWYKGSPVKTKDQPPGVELVSEEDEEQDSSIHRGSDGNLRSIDAHESSPHSESQTRNDEAKSVAPSKAKKRGRPSLKDRDNIELNQAEKTKKTKSGRSSHTTVEDQIVEGQPEKAGKKKRGRPSLNQTAQMRKHRHQENAEQTSEDQETGLGLSSEKQPRQPNDQRSHDKTASKQRRRPRTSQDESQSRSSSPEPAPYRHMTSRTRRITRHTIQDKWSPLDAASVDIVTNLLQSTSRPVLLRSNNLTKHAQATAALNAISNRLRSKISRGMPFPPATTAYKREDELEFESTVDGIQTLEAQLDPLLHGVALLQKEKERAEKELEQEYKILNSISANARSEIRGRRDQLKKVHVLVPEQDHDEDGHDFEKSDRYQAVANAAGKAFAGIEDERLKSLAGQLGDHMESMRGNLQQIDGVTPAITESRAALRMALLPHLSQEAFEQVLLG</sequence>
<feature type="compositionally biased region" description="Acidic residues" evidence="2">
    <location>
        <begin position="246"/>
        <end position="262"/>
    </location>
</feature>
<feature type="region of interest" description="Disordered" evidence="2">
    <location>
        <begin position="67"/>
        <end position="90"/>
    </location>
</feature>
<feature type="compositionally biased region" description="Basic and acidic residues" evidence="2">
    <location>
        <begin position="271"/>
        <end position="280"/>
    </location>
</feature>
<feature type="compositionally biased region" description="Basic residues" evidence="2">
    <location>
        <begin position="480"/>
        <end position="489"/>
    </location>
</feature>
<protein>
    <submittedName>
        <fullName evidence="3">Kinetochore protein fta7</fullName>
    </submittedName>
</protein>
<feature type="coiled-coil region" evidence="1">
    <location>
        <begin position="588"/>
        <end position="619"/>
    </location>
</feature>
<dbReference type="InterPro" id="IPR025212">
    <property type="entry name" value="CAD_CENP-Q"/>
</dbReference>
<evidence type="ECO:0000256" key="1">
    <source>
        <dbReference type="SAM" id="Coils"/>
    </source>
</evidence>
<feature type="compositionally biased region" description="Basic and acidic residues" evidence="2">
    <location>
        <begin position="354"/>
        <end position="369"/>
    </location>
</feature>
<evidence type="ECO:0000256" key="2">
    <source>
        <dbReference type="SAM" id="MobiDB-lite"/>
    </source>
</evidence>
<feature type="region of interest" description="Disordered" evidence="2">
    <location>
        <begin position="106"/>
        <end position="489"/>
    </location>
</feature>
<keyword evidence="4" id="KW-1185">Reference proteome</keyword>
<feature type="compositionally biased region" description="Basic and acidic residues" evidence="2">
    <location>
        <begin position="321"/>
        <end position="340"/>
    </location>
</feature>
<dbReference type="Proteomes" id="UP001408356">
    <property type="component" value="Unassembled WGS sequence"/>
</dbReference>
<proteinExistence type="predicted"/>
<name>A0ABR2UNL1_9PEZI</name>
<evidence type="ECO:0000313" key="3">
    <source>
        <dbReference type="EMBL" id="KAK9416224.1"/>
    </source>
</evidence>
<evidence type="ECO:0000313" key="4">
    <source>
        <dbReference type="Proteomes" id="UP001408356"/>
    </source>
</evidence>
<keyword evidence="1" id="KW-0175">Coiled coil</keyword>
<dbReference type="EMBL" id="JARVKF010000407">
    <property type="protein sequence ID" value="KAK9416224.1"/>
    <property type="molecule type" value="Genomic_DNA"/>
</dbReference>
<accession>A0ABR2UNL1</accession>
<dbReference type="Pfam" id="PF13094">
    <property type="entry name" value="CENP-Q"/>
    <property type="match status" value="1"/>
</dbReference>
<dbReference type="SMART" id="SM00384">
    <property type="entry name" value="AT_hook"/>
    <property type="match status" value="7"/>
</dbReference>
<comment type="caution">
    <text evidence="3">The sequence shown here is derived from an EMBL/GenBank/DDBJ whole genome shotgun (WGS) entry which is preliminary data.</text>
</comment>
<dbReference type="PRINTS" id="PR00929">
    <property type="entry name" value="ATHOOK"/>
</dbReference>
<organism evidence="3 4">
    <name type="scientific">Seiridium unicorne</name>
    <dbReference type="NCBI Taxonomy" id="138068"/>
    <lineage>
        <taxon>Eukaryota</taxon>
        <taxon>Fungi</taxon>
        <taxon>Dikarya</taxon>
        <taxon>Ascomycota</taxon>
        <taxon>Pezizomycotina</taxon>
        <taxon>Sordariomycetes</taxon>
        <taxon>Xylariomycetidae</taxon>
        <taxon>Amphisphaeriales</taxon>
        <taxon>Sporocadaceae</taxon>
        <taxon>Seiridium</taxon>
    </lineage>
</organism>
<gene>
    <name evidence="3" type="ORF">SUNI508_01641</name>
</gene>
<dbReference type="InterPro" id="IPR017956">
    <property type="entry name" value="AT_hook_DNA-bd_motif"/>
</dbReference>